<name>A0A7H8R4I7_TALRU</name>
<proteinExistence type="predicted"/>
<dbReference type="KEGG" id="trg:TRUGW13939_08410"/>
<evidence type="ECO:0000313" key="3">
    <source>
        <dbReference type="EMBL" id="QKX61262.1"/>
    </source>
</evidence>
<gene>
    <name evidence="3" type="ORF">TRUGW13939_08410</name>
</gene>
<dbReference type="AlphaFoldDB" id="A0A7H8R4I7"/>
<feature type="compositionally biased region" description="Low complexity" evidence="1">
    <location>
        <begin position="171"/>
        <end position="183"/>
    </location>
</feature>
<sequence>MSGSWKLEIQRLSWSYDSRKWNESQTTIDELLSTDICQYLGLNIYFLPTVDISSSIKVLVDNNKDRDKDRVLSWRRWRSLLEDTGLVWQKALDDHKEAQKYIIYLVLFFSVIFWSTLAYLVVNLSPPGGDDEQKNADSKFPGLSPGYSAQTCNIMMTHSTVTSHRVPSGLTSKKATPASTTTSMVSKGPPPSAVFSEDPSKGLILRQVLEQPRSKDEYTLEYTKADQATAYCTL</sequence>
<organism evidence="3 4">
    <name type="scientific">Talaromyces rugulosus</name>
    <name type="common">Penicillium rugulosum</name>
    <dbReference type="NCBI Taxonomy" id="121627"/>
    <lineage>
        <taxon>Eukaryota</taxon>
        <taxon>Fungi</taxon>
        <taxon>Dikarya</taxon>
        <taxon>Ascomycota</taxon>
        <taxon>Pezizomycotina</taxon>
        <taxon>Eurotiomycetes</taxon>
        <taxon>Eurotiomycetidae</taxon>
        <taxon>Eurotiales</taxon>
        <taxon>Trichocomaceae</taxon>
        <taxon>Talaromyces</taxon>
        <taxon>Talaromyces sect. Islandici</taxon>
    </lineage>
</organism>
<dbReference type="RefSeq" id="XP_035347437.1">
    <property type="nucleotide sequence ID" value="XM_035491544.1"/>
</dbReference>
<evidence type="ECO:0000256" key="2">
    <source>
        <dbReference type="SAM" id="Phobius"/>
    </source>
</evidence>
<dbReference type="EMBL" id="CP055901">
    <property type="protein sequence ID" value="QKX61262.1"/>
    <property type="molecule type" value="Genomic_DNA"/>
</dbReference>
<evidence type="ECO:0000313" key="4">
    <source>
        <dbReference type="Proteomes" id="UP000509510"/>
    </source>
</evidence>
<keyword evidence="2" id="KW-0472">Membrane</keyword>
<feature type="transmembrane region" description="Helical" evidence="2">
    <location>
        <begin position="101"/>
        <end position="122"/>
    </location>
</feature>
<reference evidence="4" key="1">
    <citation type="submission" date="2020-06" db="EMBL/GenBank/DDBJ databases">
        <title>A chromosome-scale genome assembly of Talaromyces rugulosus W13939.</title>
        <authorList>
            <person name="Wang B."/>
            <person name="Guo L."/>
            <person name="Ye K."/>
            <person name="Wang L."/>
        </authorList>
    </citation>
    <scope>NUCLEOTIDE SEQUENCE [LARGE SCALE GENOMIC DNA]</scope>
    <source>
        <strain evidence="4">W13939</strain>
    </source>
</reference>
<dbReference type="Proteomes" id="UP000509510">
    <property type="component" value="Chromosome IV"/>
</dbReference>
<dbReference type="GeneID" id="55995899"/>
<feature type="region of interest" description="Disordered" evidence="1">
    <location>
        <begin position="164"/>
        <end position="196"/>
    </location>
</feature>
<keyword evidence="2" id="KW-1133">Transmembrane helix</keyword>
<keyword evidence="2" id="KW-0812">Transmembrane</keyword>
<keyword evidence="4" id="KW-1185">Reference proteome</keyword>
<accession>A0A7H8R4I7</accession>
<evidence type="ECO:0000256" key="1">
    <source>
        <dbReference type="SAM" id="MobiDB-lite"/>
    </source>
</evidence>
<protein>
    <submittedName>
        <fullName evidence="3">Uncharacterized protein</fullName>
    </submittedName>
</protein>